<keyword evidence="1" id="KW-0812">Transmembrane</keyword>
<dbReference type="EMBL" id="LR796321">
    <property type="protein sequence ID" value="CAB4136472.1"/>
    <property type="molecule type" value="Genomic_DNA"/>
</dbReference>
<reference evidence="3" key="1">
    <citation type="submission" date="2020-05" db="EMBL/GenBank/DDBJ databases">
        <authorList>
            <person name="Chiriac C."/>
            <person name="Salcher M."/>
            <person name="Ghai R."/>
            <person name="Kavagutti S V."/>
        </authorList>
    </citation>
    <scope>NUCLEOTIDE SEQUENCE</scope>
</reference>
<dbReference type="EMBL" id="LR798408">
    <property type="protein sequence ID" value="CAB5230109.1"/>
    <property type="molecule type" value="Genomic_DNA"/>
</dbReference>
<dbReference type="EMBL" id="LR797344">
    <property type="protein sequence ID" value="CAB4204126.1"/>
    <property type="molecule type" value="Genomic_DNA"/>
</dbReference>
<evidence type="ECO:0000313" key="3">
    <source>
        <dbReference type="EMBL" id="CAB4204126.1"/>
    </source>
</evidence>
<organism evidence="3">
    <name type="scientific">uncultured Caudovirales phage</name>
    <dbReference type="NCBI Taxonomy" id="2100421"/>
    <lineage>
        <taxon>Viruses</taxon>
        <taxon>Duplodnaviria</taxon>
        <taxon>Heunggongvirae</taxon>
        <taxon>Uroviricota</taxon>
        <taxon>Caudoviricetes</taxon>
        <taxon>Peduoviridae</taxon>
        <taxon>Maltschvirus</taxon>
        <taxon>Maltschvirus maltsch</taxon>
    </lineage>
</organism>
<name>A0A6J5S6K6_9CAUD</name>
<keyword evidence="1" id="KW-1133">Transmembrane helix</keyword>
<sequence length="85" mass="9540">MAEIDWPNLIDKLGVPVAALAAIGYAIYSTIKWIGNNILIPIHQRHLLFLDRLETSIEKICNTQVDQNSQIINLANKISQTKDKA</sequence>
<gene>
    <name evidence="3" type="ORF">UFOVP1388_35</name>
    <name evidence="4" type="ORF">UFOVP1565_40</name>
    <name evidence="2" type="ORF">UFOVP311_14</name>
</gene>
<keyword evidence="1" id="KW-0472">Membrane</keyword>
<evidence type="ECO:0000256" key="1">
    <source>
        <dbReference type="SAM" id="Phobius"/>
    </source>
</evidence>
<protein>
    <submittedName>
        <fullName evidence="3">Uncharacterized protein</fullName>
    </submittedName>
</protein>
<proteinExistence type="predicted"/>
<evidence type="ECO:0000313" key="4">
    <source>
        <dbReference type="EMBL" id="CAB5230109.1"/>
    </source>
</evidence>
<evidence type="ECO:0000313" key="2">
    <source>
        <dbReference type="EMBL" id="CAB4136472.1"/>
    </source>
</evidence>
<accession>A0A6J5S6K6</accession>
<feature type="transmembrane region" description="Helical" evidence="1">
    <location>
        <begin position="13"/>
        <end position="35"/>
    </location>
</feature>